<dbReference type="AlphaFoldDB" id="G2YYI7"/>
<organism evidence="1 2">
    <name type="scientific">Botryotinia fuckeliana (strain T4)</name>
    <name type="common">Noble rot fungus</name>
    <name type="synonym">Botrytis cinerea</name>
    <dbReference type="NCBI Taxonomy" id="999810"/>
    <lineage>
        <taxon>Eukaryota</taxon>
        <taxon>Fungi</taxon>
        <taxon>Dikarya</taxon>
        <taxon>Ascomycota</taxon>
        <taxon>Pezizomycotina</taxon>
        <taxon>Leotiomycetes</taxon>
        <taxon>Helotiales</taxon>
        <taxon>Sclerotiniaceae</taxon>
        <taxon>Botrytis</taxon>
    </lineage>
</organism>
<dbReference type="EMBL" id="FQ790361">
    <property type="protein sequence ID" value="CCD56685.1"/>
    <property type="molecule type" value="Genomic_DNA"/>
</dbReference>
<protein>
    <submittedName>
        <fullName evidence="1">Uncharacterized protein</fullName>
    </submittedName>
</protein>
<dbReference type="Proteomes" id="UP000008177">
    <property type="component" value="Unplaced contigs"/>
</dbReference>
<accession>G2YYI7</accession>
<dbReference type="InParanoid" id="G2YYI7"/>
<dbReference type="HOGENOM" id="CLU_2183550_0_0_1"/>
<evidence type="ECO:0000313" key="2">
    <source>
        <dbReference type="Proteomes" id="UP000008177"/>
    </source>
</evidence>
<evidence type="ECO:0000313" key="1">
    <source>
        <dbReference type="EMBL" id="CCD56685.1"/>
    </source>
</evidence>
<sequence>MCIQILTSNPAVSIWRSNTISPETFIEFQTFEKTRLPGDKTIAVNGSVTDEKGLIGDLILAENGRPCRRKQCSGSFHPQNQMRYIPECIVSSLRPHSPATIVNPGAFLE</sequence>
<proteinExistence type="predicted"/>
<name>G2YYI7_BOTF4</name>
<gene>
    <name evidence="1" type="ORF">BofuT4_P144930.1</name>
</gene>
<reference evidence="2" key="1">
    <citation type="journal article" date="2011" name="PLoS Genet.">
        <title>Genomic analysis of the necrotrophic fungal pathogens Sclerotinia sclerotiorum and Botrytis cinerea.</title>
        <authorList>
            <person name="Amselem J."/>
            <person name="Cuomo C.A."/>
            <person name="van Kan J.A."/>
            <person name="Viaud M."/>
            <person name="Benito E.P."/>
            <person name="Couloux A."/>
            <person name="Coutinho P.M."/>
            <person name="de Vries R.P."/>
            <person name="Dyer P.S."/>
            <person name="Fillinger S."/>
            <person name="Fournier E."/>
            <person name="Gout L."/>
            <person name="Hahn M."/>
            <person name="Kohn L."/>
            <person name="Lapalu N."/>
            <person name="Plummer K.M."/>
            <person name="Pradier J.M."/>
            <person name="Quevillon E."/>
            <person name="Sharon A."/>
            <person name="Simon A."/>
            <person name="ten Have A."/>
            <person name="Tudzynski B."/>
            <person name="Tudzynski P."/>
            <person name="Wincker P."/>
            <person name="Andrew M."/>
            <person name="Anthouard V."/>
            <person name="Beever R.E."/>
            <person name="Beffa R."/>
            <person name="Benoit I."/>
            <person name="Bouzid O."/>
            <person name="Brault B."/>
            <person name="Chen Z."/>
            <person name="Choquer M."/>
            <person name="Collemare J."/>
            <person name="Cotton P."/>
            <person name="Danchin E.G."/>
            <person name="Da Silva C."/>
            <person name="Gautier A."/>
            <person name="Giraud C."/>
            <person name="Giraud T."/>
            <person name="Gonzalez C."/>
            <person name="Grossetete S."/>
            <person name="Guldener U."/>
            <person name="Henrissat B."/>
            <person name="Howlett B.J."/>
            <person name="Kodira C."/>
            <person name="Kretschmer M."/>
            <person name="Lappartient A."/>
            <person name="Leroch M."/>
            <person name="Levis C."/>
            <person name="Mauceli E."/>
            <person name="Neuveglise C."/>
            <person name="Oeser B."/>
            <person name="Pearson M."/>
            <person name="Poulain J."/>
            <person name="Poussereau N."/>
            <person name="Quesneville H."/>
            <person name="Rascle C."/>
            <person name="Schumacher J."/>
            <person name="Segurens B."/>
            <person name="Sexton A."/>
            <person name="Silva E."/>
            <person name="Sirven C."/>
            <person name="Soanes D.M."/>
            <person name="Talbot N.J."/>
            <person name="Templeton M."/>
            <person name="Yandava C."/>
            <person name="Yarden O."/>
            <person name="Zeng Q."/>
            <person name="Rollins J.A."/>
            <person name="Lebrun M.H."/>
            <person name="Dickman M."/>
        </authorList>
    </citation>
    <scope>NUCLEOTIDE SEQUENCE [LARGE SCALE GENOMIC DNA]</scope>
    <source>
        <strain evidence="2">T4</strain>
    </source>
</reference>